<dbReference type="KEGG" id="cow:Calow_0068"/>
<dbReference type="OrthoDB" id="1550858at2"/>
<dbReference type="EMBL" id="CP002216">
    <property type="protein sequence ID" value="ADQ03679.1"/>
    <property type="molecule type" value="Genomic_DNA"/>
</dbReference>
<name>E4Q1Y0_CALOW</name>
<gene>
    <name evidence="1" type="ordered locus">Calow_0068</name>
</gene>
<proteinExistence type="predicted"/>
<dbReference type="HOGENOM" id="CLU_1583465_0_0_9"/>
<dbReference type="Proteomes" id="UP000006889">
    <property type="component" value="Chromosome"/>
</dbReference>
<organism evidence="1 2">
    <name type="scientific">Caldicellulosiruptor owensensis (strain ATCC 700167 / DSM 13100 / OL)</name>
    <dbReference type="NCBI Taxonomy" id="632518"/>
    <lineage>
        <taxon>Bacteria</taxon>
        <taxon>Bacillati</taxon>
        <taxon>Bacillota</taxon>
        <taxon>Bacillota incertae sedis</taxon>
        <taxon>Caldicellulosiruptorales</taxon>
        <taxon>Caldicellulosiruptoraceae</taxon>
        <taxon>Caldicellulosiruptor</taxon>
    </lineage>
</organism>
<protein>
    <submittedName>
        <fullName evidence="1">Uncharacterized protein</fullName>
    </submittedName>
</protein>
<sequence length="168" mass="19784">MSENFNFEEKKKSLVEAIQKNQIEFTQFKKVIDSYKELGFELEKILEYAANNAKDEDKIKLWALFNEVSLQNISELCDRLRRYGDSLKNSELHGRFYDEDKKVPRAIAFRLLELTRLGKRDEVFHMILREFANAKEKVNLDLVKAFNPKYSLESFKILVYSFLSGLLG</sequence>
<reference key="1">
    <citation type="submission" date="2010-09" db="EMBL/GenBank/DDBJ databases">
        <title>Complete sequence of Caldicellulosiruptor owensensis OL.</title>
        <authorList>
            <consortium name="US DOE Joint Genome Institute"/>
            <person name="Lucas S."/>
            <person name="Copeland A."/>
            <person name="Lapidus A."/>
            <person name="Cheng J.-F."/>
            <person name="Bruce D."/>
            <person name="Goodwin L."/>
            <person name="Pitluck S."/>
            <person name="Davenport K."/>
            <person name="Detter J.C."/>
            <person name="Han C."/>
            <person name="Tapia R."/>
            <person name="Land M."/>
            <person name="Hauser L."/>
            <person name="Chang Y.-J."/>
            <person name="Jeffries C."/>
            <person name="Kyrpides N."/>
            <person name="Ivanova N."/>
            <person name="Mikhailova N."/>
            <person name="Blumer-Schuette S.E."/>
            <person name="Kelly R.M."/>
            <person name="Woyke T."/>
        </authorList>
    </citation>
    <scope>NUCLEOTIDE SEQUENCE</scope>
    <source>
        <strain>OL</strain>
    </source>
</reference>
<evidence type="ECO:0000313" key="2">
    <source>
        <dbReference type="Proteomes" id="UP000006889"/>
    </source>
</evidence>
<reference evidence="1 2" key="2">
    <citation type="journal article" date="2011" name="J. Bacteriol.">
        <title>Complete genome sequences for the anaerobic, extremely thermophilic plant biomass-degrading bacteria Caldicellulosiruptor hydrothermalis, Caldicellulosiruptor kristjanssonii, Caldicellulosiruptor kronotskyensis, Caldicellulosiruptor owensenis, and Caldicellulosiruptor lactoaceticus.</title>
        <authorList>
            <person name="Blumer-Schuette S.E."/>
            <person name="Ozdemir I."/>
            <person name="Mistry D."/>
            <person name="Lucas S."/>
            <person name="Lapidus A."/>
            <person name="Cheng J.F."/>
            <person name="Goodwin L.A."/>
            <person name="Pitluck S."/>
            <person name="Land M.L."/>
            <person name="Hauser L.J."/>
            <person name="Woyke T."/>
            <person name="Mikhailova N."/>
            <person name="Pati A."/>
            <person name="Kyrpides N.C."/>
            <person name="Ivanova N."/>
            <person name="Detter J.C."/>
            <person name="Walston-Davenport K."/>
            <person name="Han S."/>
            <person name="Adams M.W."/>
            <person name="Kelly R.M."/>
        </authorList>
    </citation>
    <scope>NUCLEOTIDE SEQUENCE [LARGE SCALE GENOMIC DNA]</scope>
    <source>
        <strain evidence="2">ATCC 700167 / DSM 13100 / OL</strain>
    </source>
</reference>
<evidence type="ECO:0000313" key="1">
    <source>
        <dbReference type="EMBL" id="ADQ03679.1"/>
    </source>
</evidence>
<keyword evidence="2" id="KW-1185">Reference proteome</keyword>
<dbReference type="AlphaFoldDB" id="E4Q1Y0"/>
<dbReference type="RefSeq" id="WP_013411094.1">
    <property type="nucleotide sequence ID" value="NC_014657.1"/>
</dbReference>
<dbReference type="STRING" id="632518.Calow_0068"/>
<accession>E4Q1Y0</accession>